<evidence type="ECO:0000313" key="3">
    <source>
        <dbReference type="Proteomes" id="UP000694287"/>
    </source>
</evidence>
<keyword evidence="3" id="KW-1185">Reference proteome</keyword>
<feature type="domain" description="HTH luxR-type" evidence="1">
    <location>
        <begin position="811"/>
        <end position="876"/>
    </location>
</feature>
<protein>
    <submittedName>
        <fullName evidence="2">AAA family ATPase</fullName>
    </submittedName>
</protein>
<dbReference type="Pfam" id="PF25873">
    <property type="entry name" value="WHD_MalT"/>
    <property type="match status" value="1"/>
</dbReference>
<name>A0ABS6UMY4_9PSEU</name>
<dbReference type="InterPro" id="IPR059106">
    <property type="entry name" value="WHD_MalT"/>
</dbReference>
<accession>A0ABS6UMY4</accession>
<dbReference type="SMART" id="SM00421">
    <property type="entry name" value="HTH_LUXR"/>
    <property type="match status" value="1"/>
</dbReference>
<sequence length="878" mass="94996">MAGTVLASKLRVPASRGRSVGRPRLHEHLDRATGGTLTLVSAPAGFGKTTLLANWLASAGGRSTAWLSLDEQDDDPTRFWTHLVAALRTAPGSPDRFGDGALSLLTASRAPIESVLAALLDDLHARRDDLVLVLDDLHLVVAREVHDGLASLLERLPPHVHLMISTRADPPFPLARLRARGELTEVRAADLRFTPAEAAAYLDEVAGLDLAPSDVAALEERTEGWIAALQLAALSIRGRDDVSGFVSRFAGTDRYIVDYLVEEVLRHQSDDVRDFLARTAVLDRLTGSLCDAVTGRDDGARTLLALERANMFLIPLDDHREWYRYHHLFADVLRARIPPDQVPVLHRRAGGWHERHDRAEGAVRHALAAGDVDRAARLMERAVPAVRRARQDAMFLGWLRQLPDDVVRRSPVLGVFHGWMLMVSGDAAAFESRLDDAERALAAVPDGAAPPWADTEELHTLPATIAVYRASLAQARGDVAGTAEHARRALDLARPGDHLSRGAAAGFLGLAAWAEGDVTTALRTFGQAVAGLRAAGNLVDELSSTAVLADMWLTAGRPRTARLLCERALRWAGSRGVPRATAGLHVTLGELDRQAGDLDGARRHLETAAGFDARTATTEGRHRWFVAMALLTAAEGDPDGAVDLLDLAEQHHLPGFLPDVRPIPAVRARVRIAQGRPDEADGWARERGVTAAVGGGFLTEFDQLTLVRLLLAQDRAAQAVGLLDRLLAAAESSGRAGSVVEIRMLQALAHAARGDRPRARAALGRALADAPEPDGHVRLFLDEGAPLIALLRDAERHGMAHARRLLDAGPTPPSDDLLTARELQVLRLLDGELTGPQIARELFVTHNTLRTHTKHIFTKLDVTTRRAAVARARERGVL</sequence>
<evidence type="ECO:0000313" key="2">
    <source>
        <dbReference type="EMBL" id="MBW0133606.1"/>
    </source>
</evidence>
<dbReference type="PROSITE" id="PS50043">
    <property type="entry name" value="HTH_LUXR_2"/>
    <property type="match status" value="1"/>
</dbReference>
<dbReference type="Pfam" id="PF00196">
    <property type="entry name" value="GerE"/>
    <property type="match status" value="1"/>
</dbReference>
<dbReference type="InterPro" id="IPR041617">
    <property type="entry name" value="TPR_MalT"/>
</dbReference>
<gene>
    <name evidence="2" type="ORF">I4I81_04975</name>
</gene>
<dbReference type="Pfam" id="PF17874">
    <property type="entry name" value="TPR_MalT"/>
    <property type="match status" value="1"/>
</dbReference>
<dbReference type="EMBL" id="JADQDK010000001">
    <property type="protein sequence ID" value="MBW0133606.1"/>
    <property type="molecule type" value="Genomic_DNA"/>
</dbReference>
<proteinExistence type="predicted"/>
<dbReference type="InterPro" id="IPR000792">
    <property type="entry name" value="Tscrpt_reg_LuxR_C"/>
</dbReference>
<organism evidence="2 3">
    <name type="scientific">Pseudonocardia abyssalis</name>
    <dbReference type="NCBI Taxonomy" id="2792008"/>
    <lineage>
        <taxon>Bacteria</taxon>
        <taxon>Bacillati</taxon>
        <taxon>Actinomycetota</taxon>
        <taxon>Actinomycetes</taxon>
        <taxon>Pseudonocardiales</taxon>
        <taxon>Pseudonocardiaceae</taxon>
        <taxon>Pseudonocardia</taxon>
    </lineage>
</organism>
<evidence type="ECO:0000259" key="1">
    <source>
        <dbReference type="PROSITE" id="PS50043"/>
    </source>
</evidence>
<dbReference type="Pfam" id="PF13191">
    <property type="entry name" value="AAA_16"/>
    <property type="match status" value="1"/>
</dbReference>
<dbReference type="InterPro" id="IPR041664">
    <property type="entry name" value="AAA_16"/>
</dbReference>
<comment type="caution">
    <text evidence="2">The sequence shown here is derived from an EMBL/GenBank/DDBJ whole genome shotgun (WGS) entry which is preliminary data.</text>
</comment>
<reference evidence="2 3" key="1">
    <citation type="submission" date="2020-11" db="EMBL/GenBank/DDBJ databases">
        <title>Pseudonocardia abyssalis sp. nov. and Pseudonocardia oceani sp. nov., description and phylogenomic analysis of two novel actinomycetes isolated from the deep Southern Ocean.</title>
        <authorList>
            <person name="Parra J."/>
        </authorList>
    </citation>
    <scope>NUCLEOTIDE SEQUENCE [LARGE SCALE GENOMIC DNA]</scope>
    <source>
        <strain evidence="2 3">KRD-168</strain>
    </source>
</reference>
<dbReference type="RefSeq" id="WP_218604286.1">
    <property type="nucleotide sequence ID" value="NZ_JADQDJ010000206.1"/>
</dbReference>
<dbReference type="Proteomes" id="UP000694287">
    <property type="component" value="Unassembled WGS sequence"/>
</dbReference>